<accession>A0A8X6G3S0</accession>
<dbReference type="OrthoDB" id="10395661at2759"/>
<name>A0A8X6G3S0_TRICU</name>
<protein>
    <submittedName>
        <fullName evidence="1">Uncharacterized protein</fullName>
    </submittedName>
</protein>
<proteinExistence type="predicted"/>
<dbReference type="Proteomes" id="UP000887116">
    <property type="component" value="Unassembled WGS sequence"/>
</dbReference>
<dbReference type="AlphaFoldDB" id="A0A8X6G3S0"/>
<keyword evidence="2" id="KW-1185">Reference proteome</keyword>
<organism evidence="1 2">
    <name type="scientific">Trichonephila clavata</name>
    <name type="common">Joro spider</name>
    <name type="synonym">Nephila clavata</name>
    <dbReference type="NCBI Taxonomy" id="2740835"/>
    <lineage>
        <taxon>Eukaryota</taxon>
        <taxon>Metazoa</taxon>
        <taxon>Ecdysozoa</taxon>
        <taxon>Arthropoda</taxon>
        <taxon>Chelicerata</taxon>
        <taxon>Arachnida</taxon>
        <taxon>Araneae</taxon>
        <taxon>Araneomorphae</taxon>
        <taxon>Entelegynae</taxon>
        <taxon>Araneoidea</taxon>
        <taxon>Nephilidae</taxon>
        <taxon>Trichonephila</taxon>
    </lineage>
</organism>
<reference evidence="1" key="1">
    <citation type="submission" date="2020-07" db="EMBL/GenBank/DDBJ databases">
        <title>Multicomponent nature underlies the extraordinary mechanical properties of spider dragline silk.</title>
        <authorList>
            <person name="Kono N."/>
            <person name="Nakamura H."/>
            <person name="Mori M."/>
            <person name="Yoshida Y."/>
            <person name="Ohtoshi R."/>
            <person name="Malay A.D."/>
            <person name="Moran D.A.P."/>
            <person name="Tomita M."/>
            <person name="Numata K."/>
            <person name="Arakawa K."/>
        </authorList>
    </citation>
    <scope>NUCLEOTIDE SEQUENCE</scope>
</reference>
<evidence type="ECO:0000313" key="2">
    <source>
        <dbReference type="Proteomes" id="UP000887116"/>
    </source>
</evidence>
<comment type="caution">
    <text evidence="1">The sequence shown here is derived from an EMBL/GenBank/DDBJ whole genome shotgun (WGS) entry which is preliminary data.</text>
</comment>
<evidence type="ECO:0000313" key="1">
    <source>
        <dbReference type="EMBL" id="GFQ95647.1"/>
    </source>
</evidence>
<gene>
    <name evidence="1" type="ORF">TNCT_397641</name>
</gene>
<sequence length="77" mass="8310">MREEPSMLSSAAISSAILYRLPIPTHSICSSPPTPGAVFLHLHTEHEISVKQNGVQGGVGVRGSGDFFFGVQNFERE</sequence>
<dbReference type="EMBL" id="BMAO01024486">
    <property type="protein sequence ID" value="GFQ95647.1"/>
    <property type="molecule type" value="Genomic_DNA"/>
</dbReference>